<protein>
    <submittedName>
        <fullName evidence="1">Uncharacterized protein</fullName>
    </submittedName>
</protein>
<dbReference type="Proteomes" id="UP000199448">
    <property type="component" value="Unassembled WGS sequence"/>
</dbReference>
<evidence type="ECO:0000313" key="2">
    <source>
        <dbReference type="Proteomes" id="UP000199448"/>
    </source>
</evidence>
<proteinExistence type="predicted"/>
<accession>A0A1H5I1N9</accession>
<dbReference type="EMBL" id="FNUG01000001">
    <property type="protein sequence ID" value="SEE33944.1"/>
    <property type="molecule type" value="Genomic_DNA"/>
</dbReference>
<reference evidence="1 2" key="1">
    <citation type="submission" date="2016-10" db="EMBL/GenBank/DDBJ databases">
        <authorList>
            <person name="de Groot N.N."/>
        </authorList>
    </citation>
    <scope>NUCLEOTIDE SEQUENCE [LARGE SCALE GENOMIC DNA]</scope>
    <source>
        <strain evidence="1 2">DSM 23553</strain>
    </source>
</reference>
<evidence type="ECO:0000313" key="1">
    <source>
        <dbReference type="EMBL" id="SEE33944.1"/>
    </source>
</evidence>
<sequence length="50" mass="5783">MATVTVFSEEEIINDQSMPSTVFMSGFEDLLDIDDILPETEELEQIFINW</sequence>
<keyword evidence="2" id="KW-1185">Reference proteome</keyword>
<dbReference type="RefSeq" id="WP_176763404.1">
    <property type="nucleotide sequence ID" value="NZ_FNGG01000001.1"/>
</dbReference>
<organism evidence="1 2">
    <name type="scientific">Salinimicrobium catena</name>
    <dbReference type="NCBI Taxonomy" id="390640"/>
    <lineage>
        <taxon>Bacteria</taxon>
        <taxon>Pseudomonadati</taxon>
        <taxon>Bacteroidota</taxon>
        <taxon>Flavobacteriia</taxon>
        <taxon>Flavobacteriales</taxon>
        <taxon>Flavobacteriaceae</taxon>
        <taxon>Salinimicrobium</taxon>
    </lineage>
</organism>
<dbReference type="STRING" id="390640.SAMN04488034_101299"/>
<gene>
    <name evidence="1" type="ORF">SAMN04488034_101299</name>
</gene>
<name>A0A1H5I1N9_9FLAO</name>
<dbReference type="AlphaFoldDB" id="A0A1H5I1N9"/>